<feature type="transmembrane region" description="Helical" evidence="7">
    <location>
        <begin position="187"/>
        <end position="208"/>
    </location>
</feature>
<evidence type="ECO:0000256" key="5">
    <source>
        <dbReference type="ARBA" id="ARBA00022989"/>
    </source>
</evidence>
<evidence type="ECO:0000256" key="4">
    <source>
        <dbReference type="ARBA" id="ARBA00022692"/>
    </source>
</evidence>
<keyword evidence="10" id="KW-1185">Reference proteome</keyword>
<feature type="transmembrane region" description="Helical" evidence="7">
    <location>
        <begin position="49"/>
        <end position="71"/>
    </location>
</feature>
<dbReference type="Pfam" id="PF09335">
    <property type="entry name" value="VTT_dom"/>
    <property type="match status" value="1"/>
</dbReference>
<dbReference type="PANTHER" id="PTHR30353:SF11">
    <property type="entry name" value="INNER MEMBRANE PROTEIN YQJA"/>
    <property type="match status" value="1"/>
</dbReference>
<feature type="domain" description="VTT" evidence="8">
    <location>
        <begin position="44"/>
        <end position="167"/>
    </location>
</feature>
<evidence type="ECO:0000313" key="9">
    <source>
        <dbReference type="EMBL" id="QFI55198.1"/>
    </source>
</evidence>
<gene>
    <name evidence="9" type="ORF">FE240_11190</name>
</gene>
<dbReference type="InterPro" id="IPR032816">
    <property type="entry name" value="VTT_dom"/>
</dbReference>
<dbReference type="EMBL" id="CP040449">
    <property type="protein sequence ID" value="QFI55198.1"/>
    <property type="molecule type" value="Genomic_DNA"/>
</dbReference>
<evidence type="ECO:0000256" key="7">
    <source>
        <dbReference type="RuleBase" id="RU367016"/>
    </source>
</evidence>
<feature type="transmembrane region" description="Helical" evidence="7">
    <location>
        <begin position="20"/>
        <end position="42"/>
    </location>
</feature>
<evidence type="ECO:0000259" key="8">
    <source>
        <dbReference type="Pfam" id="PF09335"/>
    </source>
</evidence>
<protein>
    <submittedName>
        <fullName evidence="9">DedA family protein</fullName>
    </submittedName>
</protein>
<dbReference type="RefSeq" id="WP_193000997.1">
    <property type="nucleotide sequence ID" value="NZ_CP040449.1"/>
</dbReference>
<reference evidence="9 10" key="1">
    <citation type="submission" date="2019-05" db="EMBL/GenBank/DDBJ databases">
        <title>OXA-830, a novel chromosomally encoded expanded-spectrum class D beta-lactamase in Aeromonas simiae.</title>
        <authorList>
            <person name="Zhou W."/>
            <person name="Chen Q."/>
        </authorList>
    </citation>
    <scope>NUCLEOTIDE SEQUENCE [LARGE SCALE GENOMIC DNA]</scope>
    <source>
        <strain evidence="9 10">A6</strain>
    </source>
</reference>
<dbReference type="PANTHER" id="PTHR30353">
    <property type="entry name" value="INNER MEMBRANE PROTEIN DEDA-RELATED"/>
    <property type="match status" value="1"/>
</dbReference>
<name>A0A5J6WZ86_9GAMM</name>
<proteinExistence type="inferred from homology"/>
<evidence type="ECO:0000313" key="10">
    <source>
        <dbReference type="Proteomes" id="UP000594034"/>
    </source>
</evidence>
<dbReference type="Proteomes" id="UP000594034">
    <property type="component" value="Chromosome"/>
</dbReference>
<comment type="subcellular location">
    <subcellularLocation>
        <location evidence="1 7">Cell membrane</location>
        <topology evidence="1 7">Multi-pass membrane protein</topology>
    </subcellularLocation>
</comment>
<keyword evidence="3 7" id="KW-1003">Cell membrane</keyword>
<feature type="transmembrane region" description="Helical" evidence="7">
    <location>
        <begin position="146"/>
        <end position="167"/>
    </location>
</feature>
<accession>A0A5J6WZ86</accession>
<organism evidence="9 10">
    <name type="scientific">Aeromonas simiae</name>
    <dbReference type="NCBI Taxonomy" id="218936"/>
    <lineage>
        <taxon>Bacteria</taxon>
        <taxon>Pseudomonadati</taxon>
        <taxon>Pseudomonadota</taxon>
        <taxon>Gammaproteobacteria</taxon>
        <taxon>Aeromonadales</taxon>
        <taxon>Aeromonadaceae</taxon>
        <taxon>Aeromonas</taxon>
    </lineage>
</organism>
<dbReference type="GO" id="GO:0005886">
    <property type="term" value="C:plasma membrane"/>
    <property type="evidence" value="ECO:0007669"/>
    <property type="project" value="UniProtKB-SubCell"/>
</dbReference>
<evidence type="ECO:0000256" key="3">
    <source>
        <dbReference type="ARBA" id="ARBA00022475"/>
    </source>
</evidence>
<dbReference type="KEGG" id="asim:FE240_11190"/>
<dbReference type="AlphaFoldDB" id="A0A5J6WZ86"/>
<evidence type="ECO:0000256" key="2">
    <source>
        <dbReference type="ARBA" id="ARBA00010792"/>
    </source>
</evidence>
<keyword evidence="5 7" id="KW-1133">Transmembrane helix</keyword>
<evidence type="ECO:0000256" key="1">
    <source>
        <dbReference type="ARBA" id="ARBA00004651"/>
    </source>
</evidence>
<sequence>MQEMLLAIWQQDYALLSQTGTIGLLIACLVVILFLESSFVFLPLPGDSLVLLAGGLVGLGVLGPEVTLLYLPLAAGLGSLVAYWQGRALAETRFMYHIERLIPERQLERAGAMLAQHGFLAMFSSRFVPFVRVLTPMLMGISRLHLPRVAVVSFASAFLWSLALSLVSKGMMQVPLLAEYHHLLAKGLLLTSLSLFVLAVIAIGLRLYRRRRRMVCDD</sequence>
<keyword evidence="4 7" id="KW-0812">Transmembrane</keyword>
<dbReference type="InterPro" id="IPR032818">
    <property type="entry name" value="DedA-like"/>
</dbReference>
<comment type="similarity">
    <text evidence="2 7">Belongs to the DedA family.</text>
</comment>
<keyword evidence="6 7" id="KW-0472">Membrane</keyword>
<evidence type="ECO:0000256" key="6">
    <source>
        <dbReference type="ARBA" id="ARBA00023136"/>
    </source>
</evidence>